<proteinExistence type="predicted"/>
<name>A0A9C5ZCV8_9MUSC</name>
<sequence>MSKFPINTQITQGNQRDNISGYSKKLVLRETNVASGLQKASGEPPKLRVGKNALGVSVISIENESEEVKSKVNRDEVGNLNNPESSLVSAGFQIANVKKISISKKSQISVQNILKEFQDNLQETNYETELKDMKARMSIKSMESKFRKTANSSTQIANKTGFQAMCEKGKKTFKHSTRVNEAFIENGIEEMENKVTFKVHQDNVGKLINPGSSLVREKRMNEYPSCSSKLSAAGPILCRKRLLSLSLNPKYNYRPPPQLCETPNRNKRQTETTTPGLGEFINNAVKTSIPGANRPKRGRLSGLRLTGISPKK</sequence>
<dbReference type="Proteomes" id="UP000092443">
    <property type="component" value="Unplaced"/>
</dbReference>
<accession>A0A9C5ZCV8</accession>
<evidence type="ECO:0000256" key="1">
    <source>
        <dbReference type="SAM" id="MobiDB-lite"/>
    </source>
</evidence>
<dbReference type="AlphaFoldDB" id="A0A9C5ZCV8"/>
<keyword evidence="2" id="KW-1185">Reference proteome</keyword>
<reference evidence="3" key="1">
    <citation type="submission" date="2025-08" db="UniProtKB">
        <authorList>
            <consortium name="RefSeq"/>
        </authorList>
    </citation>
    <scope>IDENTIFICATION</scope>
    <source>
        <tissue evidence="3">Whole body pupa</tissue>
    </source>
</reference>
<dbReference type="KEGG" id="gfs:119641602"/>
<gene>
    <name evidence="3" type="primary">LOC119641602</name>
</gene>
<dbReference type="GeneID" id="119641602"/>
<feature type="region of interest" description="Disordered" evidence="1">
    <location>
        <begin position="254"/>
        <end position="312"/>
    </location>
</feature>
<dbReference type="RefSeq" id="XP_037896303.1">
    <property type="nucleotide sequence ID" value="XM_038040375.1"/>
</dbReference>
<evidence type="ECO:0000313" key="3">
    <source>
        <dbReference type="RefSeq" id="XP_037896303.1"/>
    </source>
</evidence>
<organism evidence="2 3">
    <name type="scientific">Glossina fuscipes</name>
    <dbReference type="NCBI Taxonomy" id="7396"/>
    <lineage>
        <taxon>Eukaryota</taxon>
        <taxon>Metazoa</taxon>
        <taxon>Ecdysozoa</taxon>
        <taxon>Arthropoda</taxon>
        <taxon>Hexapoda</taxon>
        <taxon>Insecta</taxon>
        <taxon>Pterygota</taxon>
        <taxon>Neoptera</taxon>
        <taxon>Endopterygota</taxon>
        <taxon>Diptera</taxon>
        <taxon>Brachycera</taxon>
        <taxon>Muscomorpha</taxon>
        <taxon>Hippoboscoidea</taxon>
        <taxon>Glossinidae</taxon>
        <taxon>Glossina</taxon>
    </lineage>
</organism>
<evidence type="ECO:0000313" key="2">
    <source>
        <dbReference type="Proteomes" id="UP000092443"/>
    </source>
</evidence>
<protein>
    <submittedName>
        <fullName evidence="3">Uncharacterized protein LOC119641602</fullName>
    </submittedName>
</protein>